<organism evidence="1 2">
    <name type="scientific">Indibacter alkaliphilus (strain CCUG 57479 / KCTC 22604 / LW1)</name>
    <dbReference type="NCBI Taxonomy" id="1189612"/>
    <lineage>
        <taxon>Bacteria</taxon>
        <taxon>Pseudomonadati</taxon>
        <taxon>Bacteroidota</taxon>
        <taxon>Cytophagia</taxon>
        <taxon>Cytophagales</taxon>
        <taxon>Cyclobacteriaceae</taxon>
    </lineage>
</organism>
<gene>
    <name evidence="1" type="ORF">A33Q_2115</name>
</gene>
<accession>S2DHY9</accession>
<protein>
    <submittedName>
        <fullName evidence="1">Uncharacterized protein</fullName>
    </submittedName>
</protein>
<evidence type="ECO:0000313" key="2">
    <source>
        <dbReference type="Proteomes" id="UP000006073"/>
    </source>
</evidence>
<dbReference type="Proteomes" id="UP000006073">
    <property type="component" value="Unassembled WGS sequence"/>
</dbReference>
<name>S2DHY9_INDAL</name>
<evidence type="ECO:0000313" key="1">
    <source>
        <dbReference type="EMBL" id="EOZ96805.1"/>
    </source>
</evidence>
<comment type="caution">
    <text evidence="1">The sequence shown here is derived from an EMBL/GenBank/DDBJ whole genome shotgun (WGS) entry which is preliminary data.</text>
</comment>
<dbReference type="AlphaFoldDB" id="S2DHY9"/>
<dbReference type="EMBL" id="ALWO02000032">
    <property type="protein sequence ID" value="EOZ96805.1"/>
    <property type="molecule type" value="Genomic_DNA"/>
</dbReference>
<reference evidence="1 2" key="1">
    <citation type="journal article" date="2013" name="Genome Announc.">
        <title>Draft Genome Sequence of Indibacter alkaliphilus Strain LW1T, Isolated from Lonar Lake, a Haloalkaline Lake in the Buldana District of Maharashtra, India.</title>
        <authorList>
            <person name="Singh A."/>
            <person name="Kumar Jangir P."/>
            <person name="Sharma R."/>
            <person name="Singh A."/>
            <person name="Kumar Pinnaka A."/>
            <person name="Shivaji S."/>
        </authorList>
    </citation>
    <scope>NUCLEOTIDE SEQUENCE [LARGE SCALE GENOMIC DNA]</scope>
    <source>
        <strain evidence="2">CCUG 57479 / KCTC 22604 / LW1</strain>
    </source>
</reference>
<proteinExistence type="predicted"/>
<sequence>MKVVRNTINTKSRFVVKLNLGTSSALNNKKATTNVGISKG</sequence>
<keyword evidence="2" id="KW-1185">Reference proteome</keyword>